<dbReference type="Proteomes" id="UP001187192">
    <property type="component" value="Unassembled WGS sequence"/>
</dbReference>
<dbReference type="SUPFAM" id="SSF47459">
    <property type="entry name" value="HLH, helix-loop-helix DNA-binding domain"/>
    <property type="match status" value="1"/>
</dbReference>
<evidence type="ECO:0000256" key="4">
    <source>
        <dbReference type="ARBA" id="ARBA00023163"/>
    </source>
</evidence>
<feature type="domain" description="BHLH" evidence="7">
    <location>
        <begin position="190"/>
        <end position="239"/>
    </location>
</feature>
<feature type="compositionally biased region" description="Polar residues" evidence="6">
    <location>
        <begin position="143"/>
        <end position="154"/>
    </location>
</feature>
<evidence type="ECO:0000259" key="7">
    <source>
        <dbReference type="PROSITE" id="PS50888"/>
    </source>
</evidence>
<dbReference type="PROSITE" id="PS50888">
    <property type="entry name" value="BHLH"/>
    <property type="match status" value="1"/>
</dbReference>
<accession>A0AA87Z4H0</accession>
<dbReference type="InterPro" id="IPR036638">
    <property type="entry name" value="HLH_DNA-bd_sf"/>
</dbReference>
<evidence type="ECO:0000313" key="8">
    <source>
        <dbReference type="EMBL" id="GMN28592.1"/>
    </source>
</evidence>
<dbReference type="InterPro" id="IPR011598">
    <property type="entry name" value="bHLH_dom"/>
</dbReference>
<evidence type="ECO:0000256" key="1">
    <source>
        <dbReference type="ARBA" id="ARBA00004123"/>
    </source>
</evidence>
<evidence type="ECO:0000256" key="5">
    <source>
        <dbReference type="ARBA" id="ARBA00023242"/>
    </source>
</evidence>
<dbReference type="Gene3D" id="4.10.280.10">
    <property type="entry name" value="Helix-loop-helix DNA-binding domain"/>
    <property type="match status" value="1"/>
</dbReference>
<keyword evidence="4" id="KW-0804">Transcription</keyword>
<evidence type="ECO:0000313" key="9">
    <source>
        <dbReference type="Proteomes" id="UP001187192"/>
    </source>
</evidence>
<feature type="compositionally biased region" description="Polar residues" evidence="6">
    <location>
        <begin position="163"/>
        <end position="179"/>
    </location>
</feature>
<dbReference type="GO" id="GO:0003677">
    <property type="term" value="F:DNA binding"/>
    <property type="evidence" value="ECO:0007669"/>
    <property type="project" value="UniProtKB-KW"/>
</dbReference>
<organism evidence="8 9">
    <name type="scientific">Ficus carica</name>
    <name type="common">Common fig</name>
    <dbReference type="NCBI Taxonomy" id="3494"/>
    <lineage>
        <taxon>Eukaryota</taxon>
        <taxon>Viridiplantae</taxon>
        <taxon>Streptophyta</taxon>
        <taxon>Embryophyta</taxon>
        <taxon>Tracheophyta</taxon>
        <taxon>Spermatophyta</taxon>
        <taxon>Magnoliopsida</taxon>
        <taxon>eudicotyledons</taxon>
        <taxon>Gunneridae</taxon>
        <taxon>Pentapetalae</taxon>
        <taxon>rosids</taxon>
        <taxon>fabids</taxon>
        <taxon>Rosales</taxon>
        <taxon>Moraceae</taxon>
        <taxon>Ficeae</taxon>
        <taxon>Ficus</taxon>
    </lineage>
</organism>
<dbReference type="Pfam" id="PF00010">
    <property type="entry name" value="HLH"/>
    <property type="match status" value="1"/>
</dbReference>
<dbReference type="GO" id="GO:0048766">
    <property type="term" value="P:root hair initiation"/>
    <property type="evidence" value="ECO:0007669"/>
    <property type="project" value="UniProtKB-ARBA"/>
</dbReference>
<dbReference type="SMART" id="SM00353">
    <property type="entry name" value="HLH"/>
    <property type="match status" value="1"/>
</dbReference>
<dbReference type="GO" id="GO:0003700">
    <property type="term" value="F:DNA-binding transcription factor activity"/>
    <property type="evidence" value="ECO:0007669"/>
    <property type="project" value="InterPro"/>
</dbReference>
<dbReference type="PANTHER" id="PTHR45914:SF59">
    <property type="entry name" value="TRANSCRIPTION FACTOR BHLH83-LIKE"/>
    <property type="match status" value="1"/>
</dbReference>
<proteinExistence type="predicted"/>
<feature type="region of interest" description="Disordered" evidence="6">
    <location>
        <begin position="143"/>
        <end position="202"/>
    </location>
</feature>
<dbReference type="FunFam" id="4.10.280.10:FF:000046">
    <property type="entry name" value="Transcription factor bHLH83"/>
    <property type="match status" value="1"/>
</dbReference>
<keyword evidence="3" id="KW-0238">DNA-binding</keyword>
<evidence type="ECO:0000256" key="6">
    <source>
        <dbReference type="SAM" id="MobiDB-lite"/>
    </source>
</evidence>
<dbReference type="GO" id="GO:0046983">
    <property type="term" value="F:protein dimerization activity"/>
    <property type="evidence" value="ECO:0007669"/>
    <property type="project" value="InterPro"/>
</dbReference>
<protein>
    <recommendedName>
        <fullName evidence="7">BHLH domain-containing protein</fullName>
    </recommendedName>
</protein>
<comment type="caution">
    <text evidence="8">The sequence shown here is derived from an EMBL/GenBank/DDBJ whole genome shotgun (WGS) entry which is preliminary data.</text>
</comment>
<dbReference type="InterPro" id="IPR045843">
    <property type="entry name" value="IND-like"/>
</dbReference>
<dbReference type="AlphaFoldDB" id="A0AA87Z4H0"/>
<evidence type="ECO:0000256" key="2">
    <source>
        <dbReference type="ARBA" id="ARBA00023015"/>
    </source>
</evidence>
<comment type="subcellular location">
    <subcellularLocation>
        <location evidence="1">Nucleus</location>
    </subcellularLocation>
</comment>
<keyword evidence="2" id="KW-0805">Transcription regulation</keyword>
<sequence>MALANERSISHEPCMMMSSAVLSPQIPYSAEDFHKPPFEEKGGTINLQPQQEPQSVINFSSFLTSSDQSLLSFEQKEEFYDGNSDQSYEWPHNNFNPKFSTGFNCFQTASDYGSISNCSSKGNQPSADGSYAWLYSESTVTTDSFEESGTQESAGINKRPHTGESTQAAKKQCTSNATNKKPKVQKPITPSKDPQSIAAKNRRERISERLKVLQELVPNGSKVDLVTMLEKAISYVKFLQLQVKVLATDEFWPVQGGKAPDISQVREAIDAILSSSQRDRSSSSQ</sequence>
<dbReference type="CDD" id="cd11454">
    <property type="entry name" value="bHLH_AtIND_like"/>
    <property type="match status" value="1"/>
</dbReference>
<evidence type="ECO:0000256" key="3">
    <source>
        <dbReference type="ARBA" id="ARBA00023125"/>
    </source>
</evidence>
<dbReference type="EMBL" id="BTGU01000002">
    <property type="protein sequence ID" value="GMN28592.1"/>
    <property type="molecule type" value="Genomic_DNA"/>
</dbReference>
<keyword evidence="5" id="KW-0539">Nucleus</keyword>
<keyword evidence="9" id="KW-1185">Reference proteome</keyword>
<dbReference type="GO" id="GO:0005634">
    <property type="term" value="C:nucleus"/>
    <property type="evidence" value="ECO:0007669"/>
    <property type="project" value="UniProtKB-SubCell"/>
</dbReference>
<name>A0AA87Z4H0_FICCA</name>
<reference evidence="8" key="1">
    <citation type="submission" date="2023-07" db="EMBL/GenBank/DDBJ databases">
        <title>draft genome sequence of fig (Ficus carica).</title>
        <authorList>
            <person name="Takahashi T."/>
            <person name="Nishimura K."/>
        </authorList>
    </citation>
    <scope>NUCLEOTIDE SEQUENCE</scope>
</reference>
<gene>
    <name evidence="8" type="ORF">TIFTF001_002109</name>
</gene>
<dbReference type="PANTHER" id="PTHR45914">
    <property type="entry name" value="TRANSCRIPTION FACTOR HEC3-RELATED"/>
    <property type="match status" value="1"/>
</dbReference>